<gene>
    <name evidence="3" type="primary">LOC136088254</name>
</gene>
<protein>
    <submittedName>
        <fullName evidence="3">Tigger transposable element-derived protein 4-like</fullName>
    </submittedName>
</protein>
<dbReference type="GeneID" id="136088254"/>
<dbReference type="InterPro" id="IPR004875">
    <property type="entry name" value="DDE_SF_endonuclease_dom"/>
</dbReference>
<evidence type="ECO:0000313" key="2">
    <source>
        <dbReference type="Proteomes" id="UP001652625"/>
    </source>
</evidence>
<dbReference type="InterPro" id="IPR050863">
    <property type="entry name" value="CenT-Element_Derived"/>
</dbReference>
<dbReference type="PANTHER" id="PTHR19303:SF73">
    <property type="entry name" value="PROTEIN PDC2"/>
    <property type="match status" value="1"/>
</dbReference>
<keyword evidence="2" id="KW-1185">Reference proteome</keyword>
<evidence type="ECO:0000259" key="1">
    <source>
        <dbReference type="Pfam" id="PF03184"/>
    </source>
</evidence>
<proteinExistence type="predicted"/>
<dbReference type="Pfam" id="PF03184">
    <property type="entry name" value="DDE_1"/>
    <property type="match status" value="1"/>
</dbReference>
<dbReference type="Gene3D" id="1.10.10.60">
    <property type="entry name" value="Homeodomain-like"/>
    <property type="match status" value="1"/>
</dbReference>
<evidence type="ECO:0000313" key="3">
    <source>
        <dbReference type="RefSeq" id="XP_065668011.1"/>
    </source>
</evidence>
<dbReference type="RefSeq" id="XP_065668011.1">
    <property type="nucleotide sequence ID" value="XM_065811939.1"/>
</dbReference>
<dbReference type="PANTHER" id="PTHR19303">
    <property type="entry name" value="TRANSPOSON"/>
    <property type="match status" value="1"/>
</dbReference>
<sequence length="255" mass="29908">MWLLNTRHQNIPVSGTIFKVKAFHFAKELGCDNFHPMDGKSQDVTNEMTVPWRETTLPTIFSSYNSRDIFNADEFGLFYKALPKKSMHLKGEKCSGGIRSTPCRYRAQKKSWMTSELFEEWVRENDTKFALEDRKPMDQRVIRSLKCKYRTNLIKKIINAIDNGKQMPSISIIEAMKIHVYFWNEVPETTISNCFHKAGFKEGVGVSDRDEEYFPALKNSIDQLRQRDKDLVPEDFTYEDMLTIDSRRRRKRNVG</sequence>
<name>A0ABM4D1B3_HYDVU</name>
<accession>A0ABM4D1B3</accession>
<reference evidence="3" key="1">
    <citation type="submission" date="2025-08" db="UniProtKB">
        <authorList>
            <consortium name="RefSeq"/>
        </authorList>
    </citation>
    <scope>IDENTIFICATION</scope>
</reference>
<organism evidence="2 3">
    <name type="scientific">Hydra vulgaris</name>
    <name type="common">Hydra</name>
    <name type="synonym">Hydra attenuata</name>
    <dbReference type="NCBI Taxonomy" id="6087"/>
    <lineage>
        <taxon>Eukaryota</taxon>
        <taxon>Metazoa</taxon>
        <taxon>Cnidaria</taxon>
        <taxon>Hydrozoa</taxon>
        <taxon>Hydroidolina</taxon>
        <taxon>Anthoathecata</taxon>
        <taxon>Aplanulata</taxon>
        <taxon>Hydridae</taxon>
        <taxon>Hydra</taxon>
    </lineage>
</organism>
<dbReference type="Proteomes" id="UP001652625">
    <property type="component" value="Chromosome 12"/>
</dbReference>
<feature type="domain" description="DDE-1" evidence="1">
    <location>
        <begin position="135"/>
        <end position="195"/>
    </location>
</feature>